<dbReference type="EMBL" id="SUTE01000010">
    <property type="protein sequence ID" value="MBE6504409.1"/>
    <property type="molecule type" value="Genomic_DNA"/>
</dbReference>
<dbReference type="SMART" id="SM00347">
    <property type="entry name" value="HTH_MARR"/>
    <property type="match status" value="1"/>
</dbReference>
<dbReference type="GO" id="GO:0003677">
    <property type="term" value="F:DNA binding"/>
    <property type="evidence" value="ECO:0007669"/>
    <property type="project" value="UniProtKB-KW"/>
</dbReference>
<evidence type="ECO:0000256" key="3">
    <source>
        <dbReference type="ARBA" id="ARBA00023163"/>
    </source>
</evidence>
<dbReference type="PROSITE" id="PS01117">
    <property type="entry name" value="HTH_MARR_1"/>
    <property type="match status" value="1"/>
</dbReference>
<name>A0A8T3V8M0_9EURY</name>
<dbReference type="Gene3D" id="1.10.10.10">
    <property type="entry name" value="Winged helix-like DNA-binding domain superfamily/Winged helix DNA-binding domain"/>
    <property type="match status" value="1"/>
</dbReference>
<dbReference type="PANTHER" id="PTHR42756:SF1">
    <property type="entry name" value="TRANSCRIPTIONAL REPRESSOR OF EMRAB OPERON"/>
    <property type="match status" value="1"/>
</dbReference>
<dbReference type="Pfam" id="PF01047">
    <property type="entry name" value="MarR"/>
    <property type="match status" value="1"/>
</dbReference>
<accession>A0A8T3V8M0</accession>
<evidence type="ECO:0000256" key="2">
    <source>
        <dbReference type="ARBA" id="ARBA00023125"/>
    </source>
</evidence>
<evidence type="ECO:0000313" key="6">
    <source>
        <dbReference type="Proteomes" id="UP000762703"/>
    </source>
</evidence>
<dbReference type="InterPro" id="IPR036388">
    <property type="entry name" value="WH-like_DNA-bd_sf"/>
</dbReference>
<proteinExistence type="predicted"/>
<keyword evidence="2" id="KW-0238">DNA-binding</keyword>
<feature type="domain" description="HTH marR-type" evidence="4">
    <location>
        <begin position="1"/>
        <end position="122"/>
    </location>
</feature>
<dbReference type="AlphaFoldDB" id="A0A8T3V8M0"/>
<keyword evidence="1" id="KW-0805">Transcription regulation</keyword>
<dbReference type="Proteomes" id="UP000762703">
    <property type="component" value="Unassembled WGS sequence"/>
</dbReference>
<evidence type="ECO:0000256" key="1">
    <source>
        <dbReference type="ARBA" id="ARBA00023015"/>
    </source>
</evidence>
<protein>
    <submittedName>
        <fullName evidence="5">MarR family transcriptional regulator</fullName>
    </submittedName>
</protein>
<organism evidence="5 6">
    <name type="scientific">Methanobrevibacter millerae</name>
    <dbReference type="NCBI Taxonomy" id="230361"/>
    <lineage>
        <taxon>Archaea</taxon>
        <taxon>Methanobacteriati</taxon>
        <taxon>Methanobacteriota</taxon>
        <taxon>Methanomada group</taxon>
        <taxon>Methanobacteria</taxon>
        <taxon>Methanobacteriales</taxon>
        <taxon>Methanobacteriaceae</taxon>
        <taxon>Methanobrevibacter</taxon>
    </lineage>
</organism>
<comment type="caution">
    <text evidence="5">The sequence shown here is derived from an EMBL/GenBank/DDBJ whole genome shotgun (WGS) entry which is preliminary data.</text>
</comment>
<dbReference type="InterPro" id="IPR036390">
    <property type="entry name" value="WH_DNA-bd_sf"/>
</dbReference>
<keyword evidence="3" id="KW-0804">Transcription</keyword>
<dbReference type="InterPro" id="IPR023187">
    <property type="entry name" value="Tscrpt_reg_MarR-type_CS"/>
</dbReference>
<dbReference type="InterPro" id="IPR000835">
    <property type="entry name" value="HTH_MarR-typ"/>
</dbReference>
<gene>
    <name evidence="5" type="ORF">E7Z73_01505</name>
</gene>
<evidence type="ECO:0000313" key="5">
    <source>
        <dbReference type="EMBL" id="MBE6504409.1"/>
    </source>
</evidence>
<evidence type="ECO:0000259" key="4">
    <source>
        <dbReference type="PROSITE" id="PS50995"/>
    </source>
</evidence>
<sequence>MYFINEMFEQKSKMNQSEMNNLSRGQGRVLAILKRKDNISTKNLAVILGISISALNSLLTKLEKNGFVIKEQSDEDKRILLVKLTEKGRNHVLKPSIDYNLFDCLEDSQKQVFNSCLNSIINEMLDDLKRNNPEKFDEISKKRNQLIKDLFDDDSSNFWYSVIESKNNEK</sequence>
<reference evidence="5" key="1">
    <citation type="submission" date="2019-04" db="EMBL/GenBank/DDBJ databases">
        <title>Evolution of Biomass-Degrading Anaerobic Consortia Revealed by Metagenomics.</title>
        <authorList>
            <person name="Peng X."/>
        </authorList>
    </citation>
    <scope>NUCLEOTIDE SEQUENCE</scope>
    <source>
        <strain evidence="5">SIG12</strain>
    </source>
</reference>
<dbReference type="PANTHER" id="PTHR42756">
    <property type="entry name" value="TRANSCRIPTIONAL REGULATOR, MARR"/>
    <property type="match status" value="1"/>
</dbReference>
<dbReference type="PRINTS" id="PR00598">
    <property type="entry name" value="HTHMARR"/>
</dbReference>
<dbReference type="PROSITE" id="PS50995">
    <property type="entry name" value="HTH_MARR_2"/>
    <property type="match status" value="1"/>
</dbReference>
<dbReference type="GO" id="GO:0003700">
    <property type="term" value="F:DNA-binding transcription factor activity"/>
    <property type="evidence" value="ECO:0007669"/>
    <property type="project" value="InterPro"/>
</dbReference>
<dbReference type="SUPFAM" id="SSF46785">
    <property type="entry name" value="Winged helix' DNA-binding domain"/>
    <property type="match status" value="1"/>
</dbReference>